<proteinExistence type="predicted"/>
<sequence>MTAPRYAIYFVPAPTHPLHRLGSALLGYDCYDGTEPPPPTGAGLPEDWPALTEEPRRYGFHATLKAPFRLAQGGDETALREAVRRLAHAQPDIPRIRPVVRTIGSFVAVVPAERVPALDRLAADCVTRLDRFRAPLTAEDRRRRQGALTTERLRENFESWGYPWVFESFRFHMTLTGPLPADRRDGLADHLAGLVARHLGPGPLAIDRIALLKQPEPQARFRVIAAADLPTQAAVGPALPRP</sequence>
<evidence type="ECO:0000313" key="1">
    <source>
        <dbReference type="EMBL" id="MDC7786730.1"/>
    </source>
</evidence>
<comment type="caution">
    <text evidence="1">The sequence shown here is derived from an EMBL/GenBank/DDBJ whole genome shotgun (WGS) entry which is preliminary data.</text>
</comment>
<protein>
    <submittedName>
        <fullName evidence="1">DUF1045 domain-containing protein</fullName>
    </submittedName>
</protein>
<keyword evidence="2" id="KW-1185">Reference proteome</keyword>
<reference evidence="1" key="1">
    <citation type="journal article" date="2023" name="Microbiol Resour">
        <title>Genome Sequences of Rhodoplanes serenus and Two Thermotolerant Strains, Rhodoplanes tepidamans and 'Rhodoplanes cryptolactis,' Further Refine the Genus.</title>
        <authorList>
            <person name="Rayyan A.A."/>
            <person name="Kyndt J.A."/>
        </authorList>
    </citation>
    <scope>NUCLEOTIDE SEQUENCE</scope>
    <source>
        <strain evidence="1">DSM 9987</strain>
    </source>
</reference>
<evidence type="ECO:0000313" key="2">
    <source>
        <dbReference type="Proteomes" id="UP001165652"/>
    </source>
</evidence>
<organism evidence="1 2">
    <name type="scientific">Rhodoplanes tepidamans</name>
    <name type="common">Rhodoplanes cryptolactis</name>
    <dbReference type="NCBI Taxonomy" id="200616"/>
    <lineage>
        <taxon>Bacteria</taxon>
        <taxon>Pseudomonadati</taxon>
        <taxon>Pseudomonadota</taxon>
        <taxon>Alphaproteobacteria</taxon>
        <taxon>Hyphomicrobiales</taxon>
        <taxon>Nitrobacteraceae</taxon>
        <taxon>Rhodoplanes</taxon>
    </lineage>
</organism>
<dbReference type="PIRSF" id="PIRSF033328">
    <property type="entry name" value="Phest_Mll4975"/>
    <property type="match status" value="1"/>
</dbReference>
<dbReference type="Pfam" id="PF06299">
    <property type="entry name" value="DUF1045"/>
    <property type="match status" value="1"/>
</dbReference>
<dbReference type="Proteomes" id="UP001165652">
    <property type="component" value="Unassembled WGS sequence"/>
</dbReference>
<reference evidence="1" key="2">
    <citation type="submission" date="2023-02" db="EMBL/GenBank/DDBJ databases">
        <authorList>
            <person name="Rayyan A."/>
            <person name="Meyer T."/>
            <person name="Kyndt J.A."/>
        </authorList>
    </citation>
    <scope>NUCLEOTIDE SEQUENCE</scope>
    <source>
        <strain evidence="1">DSM 9987</strain>
    </source>
</reference>
<dbReference type="InterPro" id="IPR009389">
    <property type="entry name" value="DUF1045"/>
</dbReference>
<dbReference type="RefSeq" id="WP_272777578.1">
    <property type="nucleotide sequence ID" value="NZ_JAQQLI010000019.1"/>
</dbReference>
<name>A0ABT5JAQ2_RHOTP</name>
<accession>A0ABT5JAQ2</accession>
<gene>
    <name evidence="1" type="ORF">PQJ73_13630</name>
</gene>
<dbReference type="EMBL" id="JAQQLI010000019">
    <property type="protein sequence ID" value="MDC7786730.1"/>
    <property type="molecule type" value="Genomic_DNA"/>
</dbReference>